<dbReference type="GO" id="GO:0016758">
    <property type="term" value="F:hexosyltransferase activity"/>
    <property type="evidence" value="ECO:0007669"/>
    <property type="project" value="UniProtKB-UniRule"/>
</dbReference>
<dbReference type="InterPro" id="IPR017853">
    <property type="entry name" value="GH"/>
</dbReference>
<evidence type="ECO:0000256" key="5">
    <source>
        <dbReference type="ARBA" id="ARBA00048735"/>
    </source>
</evidence>
<reference evidence="9" key="2">
    <citation type="submission" date="2023-01" db="EMBL/GenBank/DDBJ databases">
        <authorList>
            <person name="Sun Q."/>
            <person name="Evtushenko L."/>
        </authorList>
    </citation>
    <scope>NUCLEOTIDE SEQUENCE</scope>
    <source>
        <strain evidence="9">VKM B-2748</strain>
    </source>
</reference>
<evidence type="ECO:0000256" key="4">
    <source>
        <dbReference type="ARBA" id="ARBA00023277"/>
    </source>
</evidence>
<keyword evidence="10" id="KW-1185">Reference proteome</keyword>
<dbReference type="InterPro" id="IPR049171">
    <property type="entry name" value="GLGE_C"/>
</dbReference>
<evidence type="ECO:0000259" key="8">
    <source>
        <dbReference type="SMART" id="SM00642"/>
    </source>
</evidence>
<evidence type="ECO:0000313" key="10">
    <source>
        <dbReference type="Proteomes" id="UP001143309"/>
    </source>
</evidence>
<dbReference type="Gene3D" id="1.20.58.80">
    <property type="entry name" value="Phosphotransferase system, lactose/cellobiose-type IIA subunit"/>
    <property type="match status" value="1"/>
</dbReference>
<gene>
    <name evidence="6 9" type="primary">glgE</name>
    <name evidence="9" type="ORF">GCM10008174_32370</name>
</gene>
<dbReference type="EC" id="2.4.99.16" evidence="6"/>
<evidence type="ECO:0000256" key="3">
    <source>
        <dbReference type="ARBA" id="ARBA00022679"/>
    </source>
</evidence>
<dbReference type="Proteomes" id="UP001143309">
    <property type="component" value="Unassembled WGS sequence"/>
</dbReference>
<accession>A0A9W6JPP2</accession>
<dbReference type="PANTHER" id="PTHR47786:SF2">
    <property type="entry name" value="GLYCOSYL HYDROLASE FAMILY 13 CATALYTIC DOMAIN-CONTAINING PROTEIN"/>
    <property type="match status" value="1"/>
</dbReference>
<feature type="binding site" evidence="6">
    <location>
        <position position="255"/>
    </location>
    <ligand>
        <name>alpha-maltose 1-phosphate</name>
        <dbReference type="ChEBI" id="CHEBI:63576"/>
    </ligand>
</feature>
<feature type="domain" description="Glycosyl hydrolase family 13 catalytic" evidence="8">
    <location>
        <begin position="207"/>
        <end position="552"/>
    </location>
</feature>
<comment type="catalytic activity">
    <reaction evidence="5 6">
        <text>alpha-maltose 1-phosphate + [(1-&gt;4)-alpha-D-glucosyl](n) = [(1-&gt;4)-alpha-D-glucosyl](n+2) + phosphate</text>
        <dbReference type="Rhea" id="RHEA:42692"/>
        <dbReference type="Rhea" id="RHEA-COMP:9584"/>
        <dbReference type="Rhea" id="RHEA-COMP:10183"/>
        <dbReference type="ChEBI" id="CHEBI:15444"/>
        <dbReference type="ChEBI" id="CHEBI:43474"/>
        <dbReference type="ChEBI" id="CHEBI:63576"/>
        <dbReference type="EC" id="2.4.99.16"/>
    </reaction>
</comment>
<comment type="function">
    <text evidence="6">Maltosyltransferase that uses maltose 1-phosphate (M1P) as the sugar donor to elongate linear or branched alpha-(1-&gt;4)-glucans. Is involved in a branched alpha-glucan biosynthetic pathway from trehalose, together with TreS, Mak and GlgB.</text>
</comment>
<feature type="site" description="Transition state stabilizer" evidence="6">
    <location>
        <position position="474"/>
    </location>
</feature>
<feature type="binding site" evidence="6">
    <location>
        <begin position="527"/>
        <end position="528"/>
    </location>
    <ligand>
        <name>alpha-maltose 1-phosphate</name>
        <dbReference type="ChEBI" id="CHEBI:63576"/>
    </ligand>
</feature>
<feature type="binding site" evidence="6">
    <location>
        <position position="388"/>
    </location>
    <ligand>
        <name>alpha-maltose 1-phosphate</name>
        <dbReference type="ChEBI" id="CHEBI:63576"/>
    </ligand>
</feature>
<evidence type="ECO:0000313" key="9">
    <source>
        <dbReference type="EMBL" id="GLK81496.1"/>
    </source>
</evidence>
<reference evidence="9" key="1">
    <citation type="journal article" date="2014" name="Int. J. Syst. Evol. Microbiol.">
        <title>Complete genome sequence of Corynebacterium casei LMG S-19264T (=DSM 44701T), isolated from a smear-ripened cheese.</title>
        <authorList>
            <consortium name="US DOE Joint Genome Institute (JGI-PGF)"/>
            <person name="Walter F."/>
            <person name="Albersmeier A."/>
            <person name="Kalinowski J."/>
            <person name="Ruckert C."/>
        </authorList>
    </citation>
    <scope>NUCLEOTIDE SEQUENCE</scope>
    <source>
        <strain evidence="9">VKM B-2748</strain>
    </source>
</reference>
<dbReference type="SMART" id="SM00642">
    <property type="entry name" value="Aamy"/>
    <property type="match status" value="1"/>
</dbReference>
<keyword evidence="2 6" id="KW-0328">Glycosyltransferase</keyword>
<feature type="binding site" evidence="6">
    <location>
        <position position="350"/>
    </location>
    <ligand>
        <name>alpha-maltose 1-phosphate</name>
        <dbReference type="ChEBI" id="CHEBI:63576"/>
    </ligand>
</feature>
<feature type="binding site" evidence="6">
    <location>
        <position position="315"/>
    </location>
    <ligand>
        <name>alpha-maltose 1-phosphate</name>
        <dbReference type="ChEBI" id="CHEBI:63576"/>
    </ligand>
</feature>
<dbReference type="InterPro" id="IPR006047">
    <property type="entry name" value="GH13_cat_dom"/>
</dbReference>
<sequence length="666" mass="74970">MTDAPLDAIEAARRPRIAIEAVSPTVDGGRFPVKTVIGRGIVVEADVFADGHEVLRAEVVWRPRGASDWRRAEMAELPNDRWRAAFTPDAIGRHEFAVEAWWDDFGTFRRDLTKKREAGLDVALETDEGLILLEEIASTAPQQAAKALADIILATRALGVSDRVAALLSPETHAAVEAAGHRAFLTRSAAYGLEVDRVQAAFASWYELFPRSESGDPTRHGTFRDVIRRLPQIRDMGFDVLYFPPIHPIGKTNRKGPNNTLTPGPSDVGSPYAIGSPDGGHDALHPELGSLEDFRALVAAAADSGLEIALDFAIQCSPDHPWLKDHPGWFKWRPDGSMKYAENPPKKYQDIVNVDFYGPDAVPGLWAALRDVVLFWASEGVKTFRVDNPHTKAFPFWEWMIEEVKREHPDAIFLSEAFTRPKVMYRLAKLGYSQSYTYFTWRNHKAEIADYLTELTTTAPKDFFRPHFFVNTPDINPYFLQTSGRAGFLIRAALATTLSGLWGMYNGFEICESAPLPGKEEYLDSEKYEIRIRNWAQAGNIIPEITRLNRIRKENPALHSHLGVRFYNCFDDHVIYYGKPRFAEDGSGRIEDMVLVFVNLDPFTVKDAPYEVPLWEFGLPDQGTIAVEDLMRGNRFTLTGKQHRIHLNPNELPFHVWRLTNLSGGA</sequence>
<dbReference type="InterPro" id="IPR013780">
    <property type="entry name" value="Glyco_hydro_b"/>
</dbReference>
<dbReference type="HAMAP" id="MF_02124">
    <property type="entry name" value="GlgE"/>
    <property type="match status" value="1"/>
</dbReference>
<dbReference type="SUPFAM" id="SSF51445">
    <property type="entry name" value="(Trans)glycosidases"/>
    <property type="match status" value="1"/>
</dbReference>
<evidence type="ECO:0000256" key="7">
    <source>
        <dbReference type="SAM" id="MobiDB-lite"/>
    </source>
</evidence>
<dbReference type="CDD" id="cd11344">
    <property type="entry name" value="AmyAc_GlgE_like"/>
    <property type="match status" value="1"/>
</dbReference>
<dbReference type="Gene3D" id="2.60.40.10">
    <property type="entry name" value="Immunoglobulins"/>
    <property type="match status" value="1"/>
</dbReference>
<dbReference type="Gene3D" id="3.20.20.80">
    <property type="entry name" value="Glycosidases"/>
    <property type="match status" value="1"/>
</dbReference>
<name>A0A9W6JPP2_9HYPH</name>
<evidence type="ECO:0000256" key="1">
    <source>
        <dbReference type="ARBA" id="ARBA00011738"/>
    </source>
</evidence>
<feature type="active site" description="Nucleophile" evidence="6">
    <location>
        <position position="387"/>
    </location>
</feature>
<dbReference type="PANTHER" id="PTHR47786">
    <property type="entry name" value="ALPHA-1,4-GLUCAN:MALTOSE-1-PHOSPHATE MALTOSYLTRANSFERASE"/>
    <property type="match status" value="1"/>
</dbReference>
<feature type="active site" description="Proton donor" evidence="6">
    <location>
        <position position="416"/>
    </location>
</feature>
<keyword evidence="3 6" id="KW-0808">Transferase</keyword>
<evidence type="ECO:0000256" key="2">
    <source>
        <dbReference type="ARBA" id="ARBA00022676"/>
    </source>
</evidence>
<comment type="subunit">
    <text evidence="1 6">Homodimer.</text>
</comment>
<keyword evidence="4 6" id="KW-0119">Carbohydrate metabolism</keyword>
<dbReference type="Pfam" id="PF21702">
    <property type="entry name" value="GLGE_C"/>
    <property type="match status" value="1"/>
</dbReference>
<dbReference type="RefSeq" id="WP_271201945.1">
    <property type="nucleotide sequence ID" value="NZ_BSFL01000003.1"/>
</dbReference>
<dbReference type="EMBL" id="BSFL01000003">
    <property type="protein sequence ID" value="GLK81496.1"/>
    <property type="molecule type" value="Genomic_DNA"/>
</dbReference>
<comment type="similarity">
    <text evidence="6">Belongs to the glycosyl hydrolase 13 family. GlgE subfamily.</text>
</comment>
<feature type="region of interest" description="Disordered" evidence="7">
    <location>
        <begin position="252"/>
        <end position="276"/>
    </location>
</feature>
<dbReference type="GO" id="GO:0004553">
    <property type="term" value="F:hydrolase activity, hydrolyzing O-glycosyl compounds"/>
    <property type="evidence" value="ECO:0007669"/>
    <property type="project" value="InterPro"/>
</dbReference>
<proteinExistence type="inferred from homology"/>
<comment type="caution">
    <text evidence="9">The sequence shown here is derived from an EMBL/GenBank/DDBJ whole genome shotgun (WGS) entry which is preliminary data.</text>
</comment>
<evidence type="ECO:0000256" key="6">
    <source>
        <dbReference type="HAMAP-Rule" id="MF_02124"/>
    </source>
</evidence>
<organism evidence="9 10">
    <name type="scientific">Methylopila turkensis</name>
    <dbReference type="NCBI Taxonomy" id="1437816"/>
    <lineage>
        <taxon>Bacteria</taxon>
        <taxon>Pseudomonadati</taxon>
        <taxon>Pseudomonadota</taxon>
        <taxon>Alphaproteobacteria</taxon>
        <taxon>Hyphomicrobiales</taxon>
        <taxon>Methylopilaceae</taxon>
        <taxon>Methylopila</taxon>
    </lineage>
</organism>
<protein>
    <recommendedName>
        <fullName evidence="6">Alpha-1,4-glucan:maltose-1-phosphate maltosyltransferase</fullName>
        <shortName evidence="6">GMPMT</shortName>
        <ecNumber evidence="6">2.4.99.16</ecNumber>
    </recommendedName>
    <alternativeName>
        <fullName evidence="6">(1-&gt;4)-alpha-D-glucan:maltose-1-phosphate alpha-D-maltosyltransferase</fullName>
    </alternativeName>
</protein>
<dbReference type="Gene3D" id="2.60.40.1180">
    <property type="entry name" value="Golgi alpha-mannosidase II"/>
    <property type="match status" value="1"/>
</dbReference>
<dbReference type="InterPro" id="IPR021828">
    <property type="entry name" value="GlgE_dom_N/S"/>
</dbReference>
<dbReference type="AlphaFoldDB" id="A0A9W6JPP2"/>
<dbReference type="InterPro" id="IPR013783">
    <property type="entry name" value="Ig-like_fold"/>
</dbReference>
<dbReference type="InterPro" id="IPR026585">
    <property type="entry name" value="GlgE"/>
</dbReference>
<dbReference type="Pfam" id="PF11896">
    <property type="entry name" value="GlgE_dom_N_S"/>
    <property type="match status" value="1"/>
</dbReference>
<dbReference type="GO" id="GO:0030979">
    <property type="term" value="P:alpha-glucan biosynthetic process"/>
    <property type="evidence" value="ECO:0007669"/>
    <property type="project" value="UniProtKB-UniRule"/>
</dbReference>